<dbReference type="Proteomes" id="UP001432146">
    <property type="component" value="Unassembled WGS sequence"/>
</dbReference>
<dbReference type="AlphaFoldDB" id="A0AAW0ZUT6"/>
<comment type="caution">
    <text evidence="1">The sequence shown here is derived from an EMBL/GenBank/DDBJ whole genome shotgun (WGS) entry which is preliminary data.</text>
</comment>
<reference evidence="1 2" key="1">
    <citation type="submission" date="2024-05" db="EMBL/GenBank/DDBJ databases">
        <title>The nuclear and mitochondrial genome assemblies of Tetragonisca angustula (Apidae: Meliponini), a tiny yet remarkable pollinator in the Neotropics.</title>
        <authorList>
            <person name="Ferrari R."/>
            <person name="Ricardo P.C."/>
            <person name="Dias F.C."/>
            <person name="Araujo N.S."/>
            <person name="Soares D.O."/>
            <person name="Zhou Q.-S."/>
            <person name="Zhu C.-D."/>
            <person name="Coutinho L."/>
            <person name="Airas M.C."/>
            <person name="Batista T.M."/>
        </authorList>
    </citation>
    <scope>NUCLEOTIDE SEQUENCE [LARGE SCALE GENOMIC DNA]</scope>
    <source>
        <strain evidence="1">ASF017062</strain>
        <tissue evidence="1">Abdomen</tissue>
    </source>
</reference>
<dbReference type="EMBL" id="JAWNGG020000111">
    <property type="protein sequence ID" value="KAK9301490.1"/>
    <property type="molecule type" value="Genomic_DNA"/>
</dbReference>
<protein>
    <submittedName>
        <fullName evidence="1">Uncharacterized protein</fullName>
    </submittedName>
</protein>
<name>A0AAW0ZUT6_9HYME</name>
<sequence length="101" mass="10956">MLAIASCDLSHNSPKRSPMKRAIITSTHSTTISTRGILSSFILGMAERNGNQSRTPDNEEETATAVEEGKRTGAFKGCIELMTMVPFASGPTRKRISASRR</sequence>
<evidence type="ECO:0000313" key="2">
    <source>
        <dbReference type="Proteomes" id="UP001432146"/>
    </source>
</evidence>
<proteinExistence type="predicted"/>
<organism evidence="1 2">
    <name type="scientific">Tetragonisca angustula</name>
    <dbReference type="NCBI Taxonomy" id="166442"/>
    <lineage>
        <taxon>Eukaryota</taxon>
        <taxon>Metazoa</taxon>
        <taxon>Ecdysozoa</taxon>
        <taxon>Arthropoda</taxon>
        <taxon>Hexapoda</taxon>
        <taxon>Insecta</taxon>
        <taxon>Pterygota</taxon>
        <taxon>Neoptera</taxon>
        <taxon>Endopterygota</taxon>
        <taxon>Hymenoptera</taxon>
        <taxon>Apocrita</taxon>
        <taxon>Aculeata</taxon>
        <taxon>Apoidea</taxon>
        <taxon>Anthophila</taxon>
        <taxon>Apidae</taxon>
        <taxon>Tetragonisca</taxon>
    </lineage>
</organism>
<evidence type="ECO:0000313" key="1">
    <source>
        <dbReference type="EMBL" id="KAK9301490.1"/>
    </source>
</evidence>
<keyword evidence="2" id="KW-1185">Reference proteome</keyword>
<accession>A0AAW0ZUT6</accession>
<gene>
    <name evidence="1" type="ORF">QLX08_006189</name>
</gene>